<dbReference type="RefSeq" id="WP_177199822.1">
    <property type="nucleotide sequence ID" value="NZ_FOLE01000001.1"/>
</dbReference>
<dbReference type="EMBL" id="FOLE01000001">
    <property type="protein sequence ID" value="SFB84135.1"/>
    <property type="molecule type" value="Genomic_DNA"/>
</dbReference>
<protein>
    <submittedName>
        <fullName evidence="1">Uncharacterized protein</fullName>
    </submittedName>
</protein>
<evidence type="ECO:0000313" key="1">
    <source>
        <dbReference type="EMBL" id="SFB84135.1"/>
    </source>
</evidence>
<sequence length="54" mass="6135">MQKGKEPTQPMVSIPEKALLRMVLRVTQGRNLFPEKVEDAKRVLQGATFKTPLK</sequence>
<accession>A0A1I1EAK5</accession>
<dbReference type="STRING" id="927664.SAMN05421780_101718"/>
<evidence type="ECO:0000313" key="2">
    <source>
        <dbReference type="Proteomes" id="UP000199514"/>
    </source>
</evidence>
<proteinExistence type="predicted"/>
<gene>
    <name evidence="1" type="ORF">SAMN05421780_101718</name>
</gene>
<reference evidence="1 2" key="1">
    <citation type="submission" date="2016-10" db="EMBL/GenBank/DDBJ databases">
        <authorList>
            <person name="de Groot N.N."/>
        </authorList>
    </citation>
    <scope>NUCLEOTIDE SEQUENCE [LARGE SCALE GENOMIC DNA]</scope>
    <source>
        <strain evidence="1 2">DSM 6793</strain>
    </source>
</reference>
<keyword evidence="2" id="KW-1185">Reference proteome</keyword>
<dbReference type="Proteomes" id="UP000199514">
    <property type="component" value="Unassembled WGS sequence"/>
</dbReference>
<dbReference type="AlphaFoldDB" id="A0A1I1EAK5"/>
<name>A0A1I1EAK5_9BACT</name>
<organism evidence="1 2">
    <name type="scientific">Flexibacter flexilis DSM 6793</name>
    <dbReference type="NCBI Taxonomy" id="927664"/>
    <lineage>
        <taxon>Bacteria</taxon>
        <taxon>Pseudomonadati</taxon>
        <taxon>Bacteroidota</taxon>
        <taxon>Cytophagia</taxon>
        <taxon>Cytophagales</taxon>
        <taxon>Flexibacteraceae</taxon>
        <taxon>Flexibacter</taxon>
    </lineage>
</organism>